<organism evidence="4 5">
    <name type="scientific">Limosilactobacillus ingluviei DSM 15946</name>
    <dbReference type="NCBI Taxonomy" id="1423760"/>
    <lineage>
        <taxon>Bacteria</taxon>
        <taxon>Bacillati</taxon>
        <taxon>Bacillota</taxon>
        <taxon>Bacilli</taxon>
        <taxon>Lactobacillales</taxon>
        <taxon>Lactobacillaceae</taxon>
        <taxon>Limosilactobacillus</taxon>
    </lineage>
</organism>
<dbReference type="GO" id="GO:0005524">
    <property type="term" value="F:ATP binding"/>
    <property type="evidence" value="ECO:0007669"/>
    <property type="project" value="UniProtKB-KW"/>
</dbReference>
<comment type="caution">
    <text evidence="4">The sequence shown here is derived from an EMBL/GenBank/DDBJ whole genome shotgun (WGS) entry which is preliminary data.</text>
</comment>
<dbReference type="NCBIfam" id="NF000355">
    <property type="entry name" value="ribo_prot_ABC_F"/>
    <property type="match status" value="1"/>
</dbReference>
<dbReference type="RefSeq" id="WP_056954710.1">
    <property type="nucleotide sequence ID" value="NZ_AZFK01000040.1"/>
</dbReference>
<name>A0A0R1UGZ6_9LACO</name>
<gene>
    <name evidence="4" type="ORF">FC43_GL001498</name>
</gene>
<dbReference type="SUPFAM" id="SSF52540">
    <property type="entry name" value="P-loop containing nucleoside triphosphate hydrolases"/>
    <property type="match status" value="2"/>
</dbReference>
<keyword evidence="2" id="KW-0067">ATP-binding</keyword>
<dbReference type="SMART" id="SM00382">
    <property type="entry name" value="AAA"/>
    <property type="match status" value="2"/>
</dbReference>
<dbReference type="PATRIC" id="fig|1423760.3.peg.1570"/>
<dbReference type="Pfam" id="PF00005">
    <property type="entry name" value="ABC_tran"/>
    <property type="match status" value="2"/>
</dbReference>
<dbReference type="PROSITE" id="PS00211">
    <property type="entry name" value="ABC_TRANSPORTER_1"/>
    <property type="match status" value="2"/>
</dbReference>
<reference evidence="4 5" key="1">
    <citation type="journal article" date="2015" name="Genome Announc.">
        <title>Expanding the biotechnology potential of lactobacilli through comparative genomics of 213 strains and associated genera.</title>
        <authorList>
            <person name="Sun Z."/>
            <person name="Harris H.M."/>
            <person name="McCann A."/>
            <person name="Guo C."/>
            <person name="Argimon S."/>
            <person name="Zhang W."/>
            <person name="Yang X."/>
            <person name="Jeffery I.B."/>
            <person name="Cooney J.C."/>
            <person name="Kagawa T.F."/>
            <person name="Liu W."/>
            <person name="Song Y."/>
            <person name="Salvetti E."/>
            <person name="Wrobel A."/>
            <person name="Rasinkangas P."/>
            <person name="Parkhill J."/>
            <person name="Rea M.C."/>
            <person name="O'Sullivan O."/>
            <person name="Ritari J."/>
            <person name="Douillard F.P."/>
            <person name="Paul Ross R."/>
            <person name="Yang R."/>
            <person name="Briner A.E."/>
            <person name="Felis G.E."/>
            <person name="de Vos W.M."/>
            <person name="Barrangou R."/>
            <person name="Klaenhammer T.R."/>
            <person name="Caufield P.W."/>
            <person name="Cui Y."/>
            <person name="Zhang H."/>
            <person name="O'Toole P.W."/>
        </authorList>
    </citation>
    <scope>NUCLEOTIDE SEQUENCE [LARGE SCALE GENOMIC DNA]</scope>
    <source>
        <strain evidence="4 5">DSM 15946</strain>
    </source>
</reference>
<dbReference type="PROSITE" id="PS50893">
    <property type="entry name" value="ABC_TRANSPORTER_2"/>
    <property type="match status" value="1"/>
</dbReference>
<evidence type="ECO:0000256" key="1">
    <source>
        <dbReference type="ARBA" id="ARBA00022741"/>
    </source>
</evidence>
<dbReference type="Gene3D" id="3.40.50.300">
    <property type="entry name" value="P-loop containing nucleotide triphosphate hydrolases"/>
    <property type="match status" value="2"/>
</dbReference>
<dbReference type="InterPro" id="IPR027417">
    <property type="entry name" value="P-loop_NTPase"/>
</dbReference>
<evidence type="ECO:0000313" key="4">
    <source>
        <dbReference type="EMBL" id="KRL89906.1"/>
    </source>
</evidence>
<dbReference type="Proteomes" id="UP000050816">
    <property type="component" value="Unassembled WGS sequence"/>
</dbReference>
<dbReference type="PANTHER" id="PTHR42855:SF2">
    <property type="entry name" value="DRUG RESISTANCE ABC TRANSPORTER,ATP-BINDING PROTEIN"/>
    <property type="match status" value="1"/>
</dbReference>
<dbReference type="AlphaFoldDB" id="A0A0R1UGZ6"/>
<evidence type="ECO:0000313" key="5">
    <source>
        <dbReference type="Proteomes" id="UP000050816"/>
    </source>
</evidence>
<dbReference type="InterPro" id="IPR003439">
    <property type="entry name" value="ABC_transporter-like_ATP-bd"/>
</dbReference>
<proteinExistence type="predicted"/>
<dbReference type="CDD" id="cd03221">
    <property type="entry name" value="ABCF_EF-3"/>
    <property type="match status" value="1"/>
</dbReference>
<dbReference type="InterPro" id="IPR003593">
    <property type="entry name" value="AAA+_ATPase"/>
</dbReference>
<dbReference type="InterPro" id="IPR051309">
    <property type="entry name" value="ABCF_ATPase"/>
</dbReference>
<dbReference type="EMBL" id="AZFK01000040">
    <property type="protein sequence ID" value="KRL89906.1"/>
    <property type="molecule type" value="Genomic_DNA"/>
</dbReference>
<keyword evidence="1" id="KW-0547">Nucleotide-binding</keyword>
<sequence>MPTLTMKNLTFAYPGQAPLFDHVNLTLDTNWRLGLLGRNGRGKTTLLKLLLSQLRAQGTVTTPVAFEYYPHPVADPDQLTLFALQATSPAEQWEIERELAQLNCEPTILWQPFATLSGGEQTKALLALAFADPRRFVLLDEPTNHLDAPTRAVVANYLRHKKQGYIVTSHDRRFLDQVIDHVLAIEATQLTLQQGNATNYRQQKARRDQTNAAQNQRLKKEIVSLHQAAEQRRHWAQQAERKKERASHGDKGFLGAKAARAMKRSQNLVKRLNDQAAQRQGLLANLETSAPLTMAWQAGHHATVLTARHLTLALPTHSLGPLDFTLNRGEQLIITGPNGCGKTSLLRSLQHAIDHHTPTTTLQFTPELKLATLPQQVHFAHQSLREYAKDHQLDYPALLNFLFKLGMARDEFTHATDELSFGQQRKLALATCLLTPANLYFLDEPFNYLDLINQDQILALLKQVRPTMLIVEHDPALIAQLGAPTLPLNH</sequence>
<evidence type="ECO:0000259" key="3">
    <source>
        <dbReference type="PROSITE" id="PS50893"/>
    </source>
</evidence>
<dbReference type="InterPro" id="IPR017871">
    <property type="entry name" value="ABC_transporter-like_CS"/>
</dbReference>
<dbReference type="GO" id="GO:0016887">
    <property type="term" value="F:ATP hydrolysis activity"/>
    <property type="evidence" value="ECO:0007669"/>
    <property type="project" value="InterPro"/>
</dbReference>
<dbReference type="PANTHER" id="PTHR42855">
    <property type="entry name" value="ABC TRANSPORTER ATP-BINDING SUBUNIT"/>
    <property type="match status" value="1"/>
</dbReference>
<protein>
    <submittedName>
        <fullName evidence="4">ABC superfamily ATP binding cassette transporter, ABC protein</fullName>
    </submittedName>
</protein>
<accession>A0A0R1UGZ6</accession>
<evidence type="ECO:0000256" key="2">
    <source>
        <dbReference type="ARBA" id="ARBA00022840"/>
    </source>
</evidence>
<feature type="domain" description="ABC transporter" evidence="3">
    <location>
        <begin position="4"/>
        <end position="212"/>
    </location>
</feature>